<dbReference type="SUPFAM" id="SSF54695">
    <property type="entry name" value="POZ domain"/>
    <property type="match status" value="1"/>
</dbReference>
<dbReference type="AlphaFoldDB" id="A0A162TSE3"/>
<dbReference type="PANTHER" id="PTHR11145:SF8">
    <property type="entry name" value="RE57120P"/>
    <property type="match status" value="1"/>
</dbReference>
<organism evidence="2 3">
    <name type="scientific">Mucor lusitanicus CBS 277.49</name>
    <dbReference type="NCBI Taxonomy" id="747725"/>
    <lineage>
        <taxon>Eukaryota</taxon>
        <taxon>Fungi</taxon>
        <taxon>Fungi incertae sedis</taxon>
        <taxon>Mucoromycota</taxon>
        <taxon>Mucoromycotina</taxon>
        <taxon>Mucoromycetes</taxon>
        <taxon>Mucorales</taxon>
        <taxon>Mucorineae</taxon>
        <taxon>Mucoraceae</taxon>
        <taxon>Mucor</taxon>
    </lineage>
</organism>
<reference evidence="2 3" key="1">
    <citation type="submission" date="2015-06" db="EMBL/GenBank/DDBJ databases">
        <title>Expansion of signal transduction pathways in fungi by whole-genome duplication.</title>
        <authorList>
            <consortium name="DOE Joint Genome Institute"/>
            <person name="Corrochano L.M."/>
            <person name="Kuo A."/>
            <person name="Marcet-Houben M."/>
            <person name="Polaino S."/>
            <person name="Salamov A."/>
            <person name="Villalobos J.M."/>
            <person name="Alvarez M.I."/>
            <person name="Avalos J."/>
            <person name="Benito E.P."/>
            <person name="Benoit I."/>
            <person name="Burger G."/>
            <person name="Camino L.P."/>
            <person name="Canovas D."/>
            <person name="Cerda-Olmedo E."/>
            <person name="Cheng J.-F."/>
            <person name="Dominguez A."/>
            <person name="Elias M."/>
            <person name="Eslava A.P."/>
            <person name="Glaser F."/>
            <person name="Grimwood J."/>
            <person name="Gutierrez G."/>
            <person name="Heitman J."/>
            <person name="Henrissat B."/>
            <person name="Iturriaga E.A."/>
            <person name="Lang B.F."/>
            <person name="Lavin J.L."/>
            <person name="Lee S."/>
            <person name="Li W."/>
            <person name="Lindquist E."/>
            <person name="Lopez-Garcia S."/>
            <person name="Luque E.M."/>
            <person name="Marcos A.T."/>
            <person name="Martin J."/>
            <person name="Mccluskey K."/>
            <person name="Medina H.R."/>
            <person name="Miralles-Duran A."/>
            <person name="Miyazaki A."/>
            <person name="Munoz-Torres E."/>
            <person name="Oguiza J.A."/>
            <person name="Ohm R."/>
            <person name="Olmedo M."/>
            <person name="Orejas M."/>
            <person name="Ortiz-Castellanos L."/>
            <person name="Pisabarro A.G."/>
            <person name="Rodriguez-Romero J."/>
            <person name="Ruiz-Herrera J."/>
            <person name="Ruiz-Vazquez R."/>
            <person name="Sanz C."/>
            <person name="Schackwitz W."/>
            <person name="Schmutz J."/>
            <person name="Shahriari M."/>
            <person name="Shelest E."/>
            <person name="Silva-Franco F."/>
            <person name="Soanes D."/>
            <person name="Syed K."/>
            <person name="Tagua V.G."/>
            <person name="Talbot N.J."/>
            <person name="Thon M."/>
            <person name="De Vries R.P."/>
            <person name="Wiebenga A."/>
            <person name="Yadav J.S."/>
            <person name="Braun E.L."/>
            <person name="Baker S."/>
            <person name="Garre V."/>
            <person name="Horwitz B."/>
            <person name="Torres-Martinez S."/>
            <person name="Idnurm A."/>
            <person name="Herrera-Estrella A."/>
            <person name="Gabaldon T."/>
            <person name="Grigoriev I.V."/>
        </authorList>
    </citation>
    <scope>NUCLEOTIDE SEQUENCE [LARGE SCALE GENOMIC DNA]</scope>
    <source>
        <strain evidence="2 3">CBS 277.49</strain>
    </source>
</reference>
<dbReference type="STRING" id="747725.A0A162TSE3"/>
<dbReference type="InterPro" id="IPR045068">
    <property type="entry name" value="BACURD1-3"/>
</dbReference>
<keyword evidence="3" id="KW-1185">Reference proteome</keyword>
<feature type="domain" description="BTB" evidence="1">
    <location>
        <begin position="6"/>
        <end position="109"/>
    </location>
</feature>
<dbReference type="Pfam" id="PF02214">
    <property type="entry name" value="BTB_2"/>
    <property type="match status" value="1"/>
</dbReference>
<protein>
    <recommendedName>
        <fullName evidence="1">BTB domain-containing protein</fullName>
    </recommendedName>
</protein>
<dbReference type="InterPro" id="IPR003131">
    <property type="entry name" value="T1-type_BTB"/>
</dbReference>
<sequence>MTKDFEVVKLDVGGKPASTYYDTLKTSTYFQELIKNKEGEQAIVIGTADEPTYFIDRDGHVFQKILHYLRSYSIRKKGQDDLKKLRVEATFFKFDALVKEIDRTLEEADDQVTYHLKDTFGDANYIKSLGQMNINIDAKTDIVSKVSYKGPNGIEQNAFIQKSSKQR</sequence>
<evidence type="ECO:0000313" key="3">
    <source>
        <dbReference type="Proteomes" id="UP000077051"/>
    </source>
</evidence>
<proteinExistence type="predicted"/>
<name>A0A162TSE3_MUCCL</name>
<accession>A0A162TSE3</accession>
<evidence type="ECO:0000259" key="1">
    <source>
        <dbReference type="SMART" id="SM00225"/>
    </source>
</evidence>
<dbReference type="OrthoDB" id="2414723at2759"/>
<dbReference type="Gene3D" id="3.30.710.10">
    <property type="entry name" value="Potassium Channel Kv1.1, Chain A"/>
    <property type="match status" value="1"/>
</dbReference>
<comment type="caution">
    <text evidence="2">The sequence shown here is derived from an EMBL/GenBank/DDBJ whole genome shotgun (WGS) entry which is preliminary data.</text>
</comment>
<dbReference type="InterPro" id="IPR011333">
    <property type="entry name" value="SKP1/BTB/POZ_sf"/>
</dbReference>
<gene>
    <name evidence="2" type="ORF">MUCCIDRAFT_78219</name>
</gene>
<dbReference type="SMART" id="SM00225">
    <property type="entry name" value="BTB"/>
    <property type="match status" value="1"/>
</dbReference>
<evidence type="ECO:0000313" key="2">
    <source>
        <dbReference type="EMBL" id="OAD06752.1"/>
    </source>
</evidence>
<dbReference type="GO" id="GO:0051260">
    <property type="term" value="P:protein homooligomerization"/>
    <property type="evidence" value="ECO:0007669"/>
    <property type="project" value="InterPro"/>
</dbReference>
<dbReference type="VEuPathDB" id="FungiDB:MUCCIDRAFT_78219"/>
<dbReference type="InterPro" id="IPR000210">
    <property type="entry name" value="BTB/POZ_dom"/>
</dbReference>
<dbReference type="Proteomes" id="UP000077051">
    <property type="component" value="Unassembled WGS sequence"/>
</dbReference>
<dbReference type="EMBL" id="AMYB01000002">
    <property type="protein sequence ID" value="OAD06752.1"/>
    <property type="molecule type" value="Genomic_DNA"/>
</dbReference>
<dbReference type="PANTHER" id="PTHR11145">
    <property type="entry name" value="BTB/POZ DOMAIN-CONTAINING ADAPTER FOR CUL3-MEDIATED RHOA DEGRADATION PROTEIN FAMILY MEMBER"/>
    <property type="match status" value="1"/>
</dbReference>